<feature type="compositionally biased region" description="Basic and acidic residues" evidence="2">
    <location>
        <begin position="248"/>
        <end position="259"/>
    </location>
</feature>
<feature type="compositionally biased region" description="Basic and acidic residues" evidence="2">
    <location>
        <begin position="397"/>
        <end position="409"/>
    </location>
</feature>
<dbReference type="STRING" id="683960.A0A1E3NXX9"/>
<dbReference type="Proteomes" id="UP000094112">
    <property type="component" value="Unassembled WGS sequence"/>
</dbReference>
<evidence type="ECO:0000256" key="1">
    <source>
        <dbReference type="ARBA" id="ARBA00022884"/>
    </source>
</evidence>
<dbReference type="OrthoDB" id="339151at2759"/>
<dbReference type="EMBL" id="KV454212">
    <property type="protein sequence ID" value="ODQ57860.1"/>
    <property type="molecule type" value="Genomic_DNA"/>
</dbReference>
<proteinExistence type="predicted"/>
<dbReference type="GO" id="GO:1990861">
    <property type="term" value="C:Ubp3-Bre5 deubiquitination complex"/>
    <property type="evidence" value="ECO:0007669"/>
    <property type="project" value="TreeGrafter"/>
</dbReference>
<dbReference type="CDD" id="cd00780">
    <property type="entry name" value="NTF2"/>
    <property type="match status" value="1"/>
</dbReference>
<evidence type="ECO:0000256" key="2">
    <source>
        <dbReference type="SAM" id="MobiDB-lite"/>
    </source>
</evidence>
<feature type="region of interest" description="Disordered" evidence="2">
    <location>
        <begin position="397"/>
        <end position="443"/>
    </location>
</feature>
<dbReference type="PANTHER" id="PTHR10693:SF20">
    <property type="entry name" value="AT27578P"/>
    <property type="match status" value="1"/>
</dbReference>
<name>A0A1E3NXX9_WICAA</name>
<dbReference type="SUPFAM" id="SSF54427">
    <property type="entry name" value="NTF2-like"/>
    <property type="match status" value="1"/>
</dbReference>
<dbReference type="InterPro" id="IPR002075">
    <property type="entry name" value="NTF2_dom"/>
</dbReference>
<feature type="compositionally biased region" description="Acidic residues" evidence="2">
    <location>
        <begin position="237"/>
        <end position="247"/>
    </location>
</feature>
<feature type="region of interest" description="Disordered" evidence="2">
    <location>
        <begin position="167"/>
        <end position="326"/>
    </location>
</feature>
<gene>
    <name evidence="4" type="ORF">WICANDRAFT_64013</name>
</gene>
<dbReference type="InterPro" id="IPR039539">
    <property type="entry name" value="Ras_GTPase_bind_prot"/>
</dbReference>
<feature type="compositionally biased region" description="Acidic residues" evidence="2">
    <location>
        <begin position="210"/>
        <end position="229"/>
    </location>
</feature>
<dbReference type="Gene3D" id="3.10.450.50">
    <property type="match status" value="1"/>
</dbReference>
<dbReference type="InterPro" id="IPR018222">
    <property type="entry name" value="Nuclear_transport_factor_2_euk"/>
</dbReference>
<protein>
    <recommendedName>
        <fullName evidence="3">NTF2 domain-containing protein</fullName>
    </recommendedName>
</protein>
<dbReference type="AlphaFoldDB" id="A0A1E3NXX9"/>
<dbReference type="GO" id="GO:0016579">
    <property type="term" value="P:protein deubiquitination"/>
    <property type="evidence" value="ECO:0007669"/>
    <property type="project" value="TreeGrafter"/>
</dbReference>
<dbReference type="GO" id="GO:0034517">
    <property type="term" value="P:ribophagy"/>
    <property type="evidence" value="ECO:0007669"/>
    <property type="project" value="TreeGrafter"/>
</dbReference>
<feature type="compositionally biased region" description="Polar residues" evidence="2">
    <location>
        <begin position="266"/>
        <end position="279"/>
    </location>
</feature>
<dbReference type="RefSeq" id="XP_019037067.1">
    <property type="nucleotide sequence ID" value="XM_019183654.1"/>
</dbReference>
<dbReference type="GeneID" id="30200900"/>
<organism evidence="4 5">
    <name type="scientific">Wickerhamomyces anomalus (strain ATCC 58044 / CBS 1984 / NCYC 433 / NRRL Y-366-8)</name>
    <name type="common">Yeast</name>
    <name type="synonym">Hansenula anomala</name>
    <dbReference type="NCBI Taxonomy" id="683960"/>
    <lineage>
        <taxon>Eukaryota</taxon>
        <taxon>Fungi</taxon>
        <taxon>Dikarya</taxon>
        <taxon>Ascomycota</taxon>
        <taxon>Saccharomycotina</taxon>
        <taxon>Saccharomycetes</taxon>
        <taxon>Phaffomycetales</taxon>
        <taxon>Wickerhamomycetaceae</taxon>
        <taxon>Wickerhamomyces</taxon>
    </lineage>
</organism>
<dbReference type="GO" id="GO:0005829">
    <property type="term" value="C:cytosol"/>
    <property type="evidence" value="ECO:0007669"/>
    <property type="project" value="TreeGrafter"/>
</dbReference>
<feature type="compositionally biased region" description="Basic and acidic residues" evidence="2">
    <location>
        <begin position="298"/>
        <end position="309"/>
    </location>
</feature>
<keyword evidence="5" id="KW-1185">Reference proteome</keyword>
<keyword evidence="1" id="KW-0694">RNA-binding</keyword>
<feature type="domain" description="NTF2" evidence="3">
    <location>
        <begin position="13"/>
        <end position="145"/>
    </location>
</feature>
<evidence type="ECO:0000259" key="3">
    <source>
        <dbReference type="PROSITE" id="PS50177"/>
    </source>
</evidence>
<sequence>MSPSPSPSSAEQVTYSFVSFYYGKLHENPTELYQAYTKDATLTHSKIPSNNNDQEIINKSIEFEQVSSIQEIENFYSKSNIKNCKIRVSSIDYQAVSLNNSVLISIIGELALTDESPVYRFTQSFILVPGKVANAYDISNDIFRLIPDDDFELNQDEEIAVVEEKPKVEQEVQLEDETPKINGEVNEEKKEESPEAVEIEAVEEPKQVETAEEEKEVEIVDEETPEIPEDEPKKNEVEEEKEEEEVKQDEKQTEQEPAKPVKKSWAQISSSAPVVSTNVAKPKPKSKATTPTIPNTDTTKESKESKEPSPKPPLQNITNQKASRKKFEHLYPVLIKGTEYLTAQDLKIALDQEFGKTTKVEPRGTYALADFELEKSQQKALATKNLKIGSSTILIEQKTKRYEFKDRKPNTNNNTNQNNNKNKDGPRQNNNANYNQKKKNTNK</sequence>
<dbReference type="InterPro" id="IPR032710">
    <property type="entry name" value="NTF2-like_dom_sf"/>
</dbReference>
<evidence type="ECO:0000313" key="4">
    <source>
        <dbReference type="EMBL" id="ODQ57860.1"/>
    </source>
</evidence>
<feature type="compositionally biased region" description="Low complexity" evidence="2">
    <location>
        <begin position="410"/>
        <end position="420"/>
    </location>
</feature>
<dbReference type="PANTHER" id="PTHR10693">
    <property type="entry name" value="RAS GTPASE-ACTIVATING PROTEIN-BINDING PROTEIN"/>
    <property type="match status" value="1"/>
</dbReference>
<dbReference type="GO" id="GO:0003729">
    <property type="term" value="F:mRNA binding"/>
    <property type="evidence" value="ECO:0007669"/>
    <property type="project" value="TreeGrafter"/>
</dbReference>
<feature type="compositionally biased region" description="Low complexity" evidence="2">
    <location>
        <begin position="287"/>
        <end position="297"/>
    </location>
</feature>
<dbReference type="GO" id="GO:1990904">
    <property type="term" value="C:ribonucleoprotein complex"/>
    <property type="evidence" value="ECO:0007669"/>
    <property type="project" value="TreeGrafter"/>
</dbReference>
<accession>A0A1E3NXX9</accession>
<dbReference type="Pfam" id="PF02136">
    <property type="entry name" value="NTF2"/>
    <property type="match status" value="1"/>
</dbReference>
<evidence type="ECO:0000313" key="5">
    <source>
        <dbReference type="Proteomes" id="UP000094112"/>
    </source>
</evidence>
<dbReference type="PROSITE" id="PS50177">
    <property type="entry name" value="NTF2_DOMAIN"/>
    <property type="match status" value="1"/>
</dbReference>
<reference evidence="4 5" key="1">
    <citation type="journal article" date="2016" name="Proc. Natl. Acad. Sci. U.S.A.">
        <title>Comparative genomics of biotechnologically important yeasts.</title>
        <authorList>
            <person name="Riley R."/>
            <person name="Haridas S."/>
            <person name="Wolfe K.H."/>
            <person name="Lopes M.R."/>
            <person name="Hittinger C.T."/>
            <person name="Goeker M."/>
            <person name="Salamov A.A."/>
            <person name="Wisecaver J.H."/>
            <person name="Long T.M."/>
            <person name="Calvey C.H."/>
            <person name="Aerts A.L."/>
            <person name="Barry K.W."/>
            <person name="Choi C."/>
            <person name="Clum A."/>
            <person name="Coughlan A.Y."/>
            <person name="Deshpande S."/>
            <person name="Douglass A.P."/>
            <person name="Hanson S.J."/>
            <person name="Klenk H.-P."/>
            <person name="LaButti K.M."/>
            <person name="Lapidus A."/>
            <person name="Lindquist E.A."/>
            <person name="Lipzen A.M."/>
            <person name="Meier-Kolthoff J.P."/>
            <person name="Ohm R.A."/>
            <person name="Otillar R.P."/>
            <person name="Pangilinan J.L."/>
            <person name="Peng Y."/>
            <person name="Rokas A."/>
            <person name="Rosa C.A."/>
            <person name="Scheuner C."/>
            <person name="Sibirny A.A."/>
            <person name="Slot J.C."/>
            <person name="Stielow J.B."/>
            <person name="Sun H."/>
            <person name="Kurtzman C.P."/>
            <person name="Blackwell M."/>
            <person name="Grigoriev I.V."/>
            <person name="Jeffries T.W."/>
        </authorList>
    </citation>
    <scope>NUCLEOTIDE SEQUENCE [LARGE SCALE GENOMIC DNA]</scope>
    <source>
        <strain evidence="5">ATCC 58044 / CBS 1984 / NCYC 433 / NRRL Y-366-8</strain>
    </source>
</reference>